<evidence type="ECO:0000313" key="2">
    <source>
        <dbReference type="Proteomes" id="UP001345963"/>
    </source>
</evidence>
<feature type="non-terminal residue" evidence="1">
    <location>
        <position position="202"/>
    </location>
</feature>
<name>A0ABU7B4J1_9TELE</name>
<gene>
    <name evidence="1" type="ORF">ATANTOWER_003545</name>
</gene>
<sequence length="202" mass="22775">VLLGLVPIYIVQWARDADVTLAFLLSDCHHITPWSFHMKPNCVPESSQQRPCLYNAEWSSFPGLKEGQRDRITVVTAVTCSLAGRQNEPPPPHSYGVCESCTRVCCTKLKPIALIRTRYVLMQEIKCLIDQKLLVFLYKKSHNAELRGYLVCSETLECSKNRLHLLFPVPLAAGSLMIDCGRSCRRFCRPEAAQDAFSSRSS</sequence>
<organism evidence="1 2">
    <name type="scientific">Ataeniobius toweri</name>
    <dbReference type="NCBI Taxonomy" id="208326"/>
    <lineage>
        <taxon>Eukaryota</taxon>
        <taxon>Metazoa</taxon>
        <taxon>Chordata</taxon>
        <taxon>Craniata</taxon>
        <taxon>Vertebrata</taxon>
        <taxon>Euteleostomi</taxon>
        <taxon>Actinopterygii</taxon>
        <taxon>Neopterygii</taxon>
        <taxon>Teleostei</taxon>
        <taxon>Neoteleostei</taxon>
        <taxon>Acanthomorphata</taxon>
        <taxon>Ovalentaria</taxon>
        <taxon>Atherinomorphae</taxon>
        <taxon>Cyprinodontiformes</taxon>
        <taxon>Goodeidae</taxon>
        <taxon>Ataeniobius</taxon>
    </lineage>
</organism>
<dbReference type="EMBL" id="JAHUTI010040718">
    <property type="protein sequence ID" value="MED6245462.1"/>
    <property type="molecule type" value="Genomic_DNA"/>
</dbReference>
<dbReference type="Proteomes" id="UP001345963">
    <property type="component" value="Unassembled WGS sequence"/>
</dbReference>
<feature type="non-terminal residue" evidence="1">
    <location>
        <position position="1"/>
    </location>
</feature>
<reference evidence="1 2" key="1">
    <citation type="submission" date="2021-07" db="EMBL/GenBank/DDBJ databases">
        <authorList>
            <person name="Palmer J.M."/>
        </authorList>
    </citation>
    <scope>NUCLEOTIDE SEQUENCE [LARGE SCALE GENOMIC DNA]</scope>
    <source>
        <strain evidence="1 2">AT_MEX2019</strain>
        <tissue evidence="1">Muscle</tissue>
    </source>
</reference>
<keyword evidence="2" id="KW-1185">Reference proteome</keyword>
<evidence type="ECO:0000313" key="1">
    <source>
        <dbReference type="EMBL" id="MED6245462.1"/>
    </source>
</evidence>
<proteinExistence type="predicted"/>
<protein>
    <recommendedName>
        <fullName evidence="3">Secreted protein</fullName>
    </recommendedName>
</protein>
<accession>A0ABU7B4J1</accession>
<comment type="caution">
    <text evidence="1">The sequence shown here is derived from an EMBL/GenBank/DDBJ whole genome shotgun (WGS) entry which is preliminary data.</text>
</comment>
<evidence type="ECO:0008006" key="3">
    <source>
        <dbReference type="Google" id="ProtNLM"/>
    </source>
</evidence>